<dbReference type="GeneID" id="93511133"/>
<keyword evidence="4" id="KW-1185">Reference proteome</keyword>
<organism evidence="2 3">
    <name type="scientific">Pseudomonas yamanorum</name>
    <dbReference type="NCBI Taxonomy" id="515393"/>
    <lineage>
        <taxon>Bacteria</taxon>
        <taxon>Pseudomonadati</taxon>
        <taxon>Pseudomonadota</taxon>
        <taxon>Gammaproteobacteria</taxon>
        <taxon>Pseudomonadales</taxon>
        <taxon>Pseudomonadaceae</taxon>
        <taxon>Pseudomonas</taxon>
    </lineage>
</organism>
<sequence>MSIYEDLKRAYALKRLTNAFEGFVGLAPNEQLPAEQYARNTQVLSHWLDRLRDNSPQDITDTLFKQMKRAQRRGDARRFNCQTVLLELLVESNLALDLATYSAFIGMEEARQEGS</sequence>
<evidence type="ECO:0000313" key="2">
    <source>
        <dbReference type="EMBL" id="NWD44113.1"/>
    </source>
</evidence>
<proteinExistence type="predicted"/>
<protein>
    <submittedName>
        <fullName evidence="2">Uncharacterized protein</fullName>
    </submittedName>
</protein>
<reference evidence="1 4" key="2">
    <citation type="journal article" date="2023" name="Microbiol. Resour. Announc.">
        <title>Whole-genome sequence of Pseudomonas yamanorum OLsAu1 isolated from the edible ectomycorrhizal mushroom Lactarius sp. section Deliciosi.</title>
        <authorList>
            <person name="Ramirez-Mendoza R."/>
            <person name="Angeles-Argaiz R.E."/>
            <person name="Hernandez-Oaxaca D."/>
            <person name="Aguirre-Beltran L."/>
            <person name="Almaraz-Suarez J."/>
            <person name="Perez-Moreno J."/>
        </authorList>
    </citation>
    <scope>NUCLEOTIDE SEQUENCE [LARGE SCALE GENOMIC DNA]</scope>
    <source>
        <strain evidence="1 4">OLsAu1</strain>
    </source>
</reference>
<gene>
    <name evidence="2" type="ORF">HX826_19740</name>
    <name evidence="1" type="ORF">RCO22_18235</name>
</gene>
<evidence type="ECO:0000313" key="4">
    <source>
        <dbReference type="Proteomes" id="UP001224477"/>
    </source>
</evidence>
<dbReference type="EMBL" id="JACAQR010000028">
    <property type="protein sequence ID" value="NWD44113.1"/>
    <property type="molecule type" value="Genomic_DNA"/>
</dbReference>
<dbReference type="RefSeq" id="WP_063030996.1">
    <property type="nucleotide sequence ID" value="NZ_CP012400.2"/>
</dbReference>
<reference evidence="2 3" key="1">
    <citation type="submission" date="2020-04" db="EMBL/GenBank/DDBJ databases">
        <title>Molecular characterization of pseudomonads from Agaricus bisporus reveal novel blotch 2 pathogens in Western Europe.</title>
        <authorList>
            <person name="Taparia T."/>
            <person name="Krijger M."/>
            <person name="Haynes E."/>
            <person name="Elpinstone J.G."/>
            <person name="Noble R."/>
            <person name="Van Der Wolf J."/>
        </authorList>
    </citation>
    <scope>NUCLEOTIDE SEQUENCE [LARGE SCALE GENOMIC DNA]</scope>
    <source>
        <strain evidence="2 3">IPO3753</strain>
    </source>
</reference>
<evidence type="ECO:0000313" key="1">
    <source>
        <dbReference type="EMBL" id="MDR0190885.1"/>
    </source>
</evidence>
<dbReference type="AlphaFoldDB" id="A0A143GIM5"/>
<accession>A0A1H2EDC3</accession>
<dbReference type="Proteomes" id="UP000546584">
    <property type="component" value="Unassembled WGS sequence"/>
</dbReference>
<dbReference type="Proteomes" id="UP001224477">
    <property type="component" value="Unassembled WGS sequence"/>
</dbReference>
<dbReference type="OrthoDB" id="6888920at2"/>
<accession>A0A143GIM5</accession>
<name>A0A143GIM5_9PSED</name>
<dbReference type="EMBL" id="JAVGXC010000018">
    <property type="protein sequence ID" value="MDR0190885.1"/>
    <property type="molecule type" value="Genomic_DNA"/>
</dbReference>
<dbReference type="KEGG" id="pym:AK972_3373"/>
<evidence type="ECO:0000313" key="3">
    <source>
        <dbReference type="Proteomes" id="UP000546584"/>
    </source>
</evidence>
<comment type="caution">
    <text evidence="2">The sequence shown here is derived from an EMBL/GenBank/DDBJ whole genome shotgun (WGS) entry which is preliminary data.</text>
</comment>